<dbReference type="EMBL" id="JACAZI010000002">
    <property type="protein sequence ID" value="KAF7368197.1"/>
    <property type="molecule type" value="Genomic_DNA"/>
</dbReference>
<dbReference type="CDD" id="cd21037">
    <property type="entry name" value="MLKL_NTD"/>
    <property type="match status" value="1"/>
</dbReference>
<proteinExistence type="predicted"/>
<evidence type="ECO:0000313" key="1">
    <source>
        <dbReference type="EMBL" id="KAF7368197.1"/>
    </source>
</evidence>
<name>A0A8H6Z059_9AGAR</name>
<accession>A0A8H6Z059</accession>
<sequence>MATQHIDTQARLTTLIVCFNITVDTLEILANGLQAVFLEAIANTARSLLKNIETVRQNKRTCLELMEQTHELLNAIILLHIKSETGGILPPSVLNHIGRFTEQVLVKESTFELTTGHRTLHKIHTFVESQQTSSKIKQFFHQGEMNTLLKDCKNGLTQGLEFLQFRNTNIMTDVSKMLAEAKQRHQESIYDDQGLFSIPRQFQINLNAAIRA</sequence>
<dbReference type="Proteomes" id="UP000620124">
    <property type="component" value="Unassembled WGS sequence"/>
</dbReference>
<dbReference type="InterPro" id="IPR036537">
    <property type="entry name" value="Adaptor_Cbl_N_dom_sf"/>
</dbReference>
<dbReference type="AlphaFoldDB" id="A0A8H6Z059"/>
<dbReference type="OrthoDB" id="3026621at2759"/>
<dbReference type="InterPro" id="IPR059179">
    <property type="entry name" value="MLKL-like_MCAfunc"/>
</dbReference>
<protein>
    <submittedName>
        <fullName evidence="1">Uncharacterized protein</fullName>
    </submittedName>
</protein>
<dbReference type="GO" id="GO:0007166">
    <property type="term" value="P:cell surface receptor signaling pathway"/>
    <property type="evidence" value="ECO:0007669"/>
    <property type="project" value="InterPro"/>
</dbReference>
<keyword evidence="2" id="KW-1185">Reference proteome</keyword>
<dbReference type="Gene3D" id="1.20.930.20">
    <property type="entry name" value="Adaptor protein Cbl, N-terminal domain"/>
    <property type="match status" value="1"/>
</dbReference>
<evidence type="ECO:0000313" key="2">
    <source>
        <dbReference type="Proteomes" id="UP000620124"/>
    </source>
</evidence>
<comment type="caution">
    <text evidence="1">The sequence shown here is derived from an EMBL/GenBank/DDBJ whole genome shotgun (WGS) entry which is preliminary data.</text>
</comment>
<organism evidence="1 2">
    <name type="scientific">Mycena venus</name>
    <dbReference type="NCBI Taxonomy" id="2733690"/>
    <lineage>
        <taxon>Eukaryota</taxon>
        <taxon>Fungi</taxon>
        <taxon>Dikarya</taxon>
        <taxon>Basidiomycota</taxon>
        <taxon>Agaricomycotina</taxon>
        <taxon>Agaricomycetes</taxon>
        <taxon>Agaricomycetidae</taxon>
        <taxon>Agaricales</taxon>
        <taxon>Marasmiineae</taxon>
        <taxon>Mycenaceae</taxon>
        <taxon>Mycena</taxon>
    </lineage>
</organism>
<reference evidence="1" key="1">
    <citation type="submission" date="2020-05" db="EMBL/GenBank/DDBJ databases">
        <title>Mycena genomes resolve the evolution of fungal bioluminescence.</title>
        <authorList>
            <person name="Tsai I.J."/>
        </authorList>
    </citation>
    <scope>NUCLEOTIDE SEQUENCE</scope>
    <source>
        <strain evidence="1">CCC161011</strain>
    </source>
</reference>
<gene>
    <name evidence="1" type="ORF">MVEN_00139300</name>
</gene>